<accession>A0A0C9ZJU7</accession>
<dbReference type="PROSITE" id="PS51384">
    <property type="entry name" value="FAD_FR"/>
    <property type="match status" value="1"/>
</dbReference>
<gene>
    <name evidence="17" type="ORF">PISMIDRAFT_95479</name>
</gene>
<dbReference type="PANTHER" id="PTHR32361">
    <property type="entry name" value="FERRIC/CUPRIC REDUCTASE TRANSMEMBRANE COMPONENT"/>
    <property type="match status" value="1"/>
</dbReference>
<feature type="transmembrane region" description="Helical" evidence="15">
    <location>
        <begin position="232"/>
        <end position="253"/>
    </location>
</feature>
<evidence type="ECO:0000256" key="4">
    <source>
        <dbReference type="ARBA" id="ARBA00022448"/>
    </source>
</evidence>
<dbReference type="Proteomes" id="UP000054018">
    <property type="component" value="Unassembled WGS sequence"/>
</dbReference>
<evidence type="ECO:0000256" key="6">
    <source>
        <dbReference type="ARBA" id="ARBA00022692"/>
    </source>
</evidence>
<evidence type="ECO:0000256" key="14">
    <source>
        <dbReference type="SAM" id="MobiDB-lite"/>
    </source>
</evidence>
<dbReference type="SUPFAM" id="SSF63380">
    <property type="entry name" value="Riboflavin synthase domain-like"/>
    <property type="match status" value="1"/>
</dbReference>
<evidence type="ECO:0000256" key="11">
    <source>
        <dbReference type="ARBA" id="ARBA00023136"/>
    </source>
</evidence>
<dbReference type="PANTHER" id="PTHR32361:SF9">
    <property type="entry name" value="FERRIC REDUCTASE TRANSMEMBRANE COMPONENT 3-RELATED"/>
    <property type="match status" value="1"/>
</dbReference>
<evidence type="ECO:0000256" key="10">
    <source>
        <dbReference type="ARBA" id="ARBA00023065"/>
    </source>
</evidence>
<dbReference type="GO" id="GO:0005886">
    <property type="term" value="C:plasma membrane"/>
    <property type="evidence" value="ECO:0007669"/>
    <property type="project" value="UniProtKB-SubCell"/>
</dbReference>
<dbReference type="GO" id="GO:0015677">
    <property type="term" value="P:copper ion import"/>
    <property type="evidence" value="ECO:0007669"/>
    <property type="project" value="TreeGrafter"/>
</dbReference>
<dbReference type="SUPFAM" id="SSF52343">
    <property type="entry name" value="Ferredoxin reductase-like, C-terminal NADP-linked domain"/>
    <property type="match status" value="1"/>
</dbReference>
<evidence type="ECO:0000256" key="2">
    <source>
        <dbReference type="ARBA" id="ARBA00006278"/>
    </source>
</evidence>
<comment type="subcellular location">
    <subcellularLocation>
        <location evidence="1">Cell membrane</location>
        <topology evidence="1">Multi-pass membrane protein</topology>
    </subcellularLocation>
</comment>
<keyword evidence="7" id="KW-0249">Electron transport</keyword>
<dbReference type="STRING" id="765257.A0A0C9ZJU7"/>
<sequence length="624" mass="67972">MSDPTLLQTSSGSSGSVDALSLVFHVDLFILAVAAVFALATLPRAFARLSRSAEWRRGHILRSTRLDYRRPRRPPPLRPPPTPAKESTKTPPEEPQATSSSGHDGITSEESHTYVSHTNLIRKPSTGKAAANLLPPHVRAWSAILPPVGNLLRYRLDSGFSLGQALVLGLYSAILVYPVFLKSDPFTDPLRTGFVAISQIPLVYMLGTKNNLLGMFLALGYEKARNFALNYVHRYAGMMLILLSNVHAVGYIYEWVFQGKLSVYLKEPSVIWGLVALAAVDTLYLFSTSFWRRKAYNIFFGSHIICFIVFLPAVYSHQPAILYYVVAAAGAYGLDHILRLLKTRLFHGRIRPIPDLSMTRIEIPELNAGWRAGQHVRIRVLSSAMGWIGWAEVHPFTIASVAKTPEGLVLMCKNVGGWTKKLYEMAKVAGYGSEDGGMSRSVLMMVEGPYGGPGHSVFASYSAAVFVVGGSGITFALSALQDLVRVDLEGASRVKVIELVWSVQDPSSLTPLLPQFTALLQQSTYTPLRISVHYTRAADTLPSKASLPPGVTLTAGRPRIGKILDAVIQRTLSYGSGVKASMDITGVIVGVCGPVGLGDEVTQVVSSIDASRRWAVGGIEMHEE</sequence>
<keyword evidence="6 15" id="KW-0812">Transmembrane</keyword>
<organism evidence="17 18">
    <name type="scientific">Pisolithus microcarpus 441</name>
    <dbReference type="NCBI Taxonomy" id="765257"/>
    <lineage>
        <taxon>Eukaryota</taxon>
        <taxon>Fungi</taxon>
        <taxon>Dikarya</taxon>
        <taxon>Basidiomycota</taxon>
        <taxon>Agaricomycotina</taxon>
        <taxon>Agaricomycetes</taxon>
        <taxon>Agaricomycetidae</taxon>
        <taxon>Boletales</taxon>
        <taxon>Sclerodermatineae</taxon>
        <taxon>Pisolithaceae</taxon>
        <taxon>Pisolithus</taxon>
    </lineage>
</organism>
<evidence type="ECO:0000256" key="13">
    <source>
        <dbReference type="ARBA" id="ARBA00048483"/>
    </source>
</evidence>
<dbReference type="InterPro" id="IPR013130">
    <property type="entry name" value="Fe3_Rdtase_TM_dom"/>
</dbReference>
<dbReference type="EMBL" id="KN833703">
    <property type="protein sequence ID" value="KIK26214.1"/>
    <property type="molecule type" value="Genomic_DNA"/>
</dbReference>
<dbReference type="Pfam" id="PF08030">
    <property type="entry name" value="NAD_binding_6"/>
    <property type="match status" value="1"/>
</dbReference>
<keyword evidence="10" id="KW-0406">Ion transport</keyword>
<dbReference type="EC" id="1.16.1.9" evidence="3"/>
<keyword evidence="8 15" id="KW-1133">Transmembrane helix</keyword>
<keyword evidence="11 15" id="KW-0472">Membrane</keyword>
<protein>
    <recommendedName>
        <fullName evidence="3">ferric-chelate reductase (NADPH)</fullName>
        <ecNumber evidence="3">1.16.1.9</ecNumber>
    </recommendedName>
</protein>
<reference evidence="17 18" key="1">
    <citation type="submission" date="2014-04" db="EMBL/GenBank/DDBJ databases">
        <authorList>
            <consortium name="DOE Joint Genome Institute"/>
            <person name="Kuo A."/>
            <person name="Kohler A."/>
            <person name="Costa M.D."/>
            <person name="Nagy L.G."/>
            <person name="Floudas D."/>
            <person name="Copeland A."/>
            <person name="Barry K.W."/>
            <person name="Cichocki N."/>
            <person name="Veneault-Fourrey C."/>
            <person name="LaButti K."/>
            <person name="Lindquist E.A."/>
            <person name="Lipzen A."/>
            <person name="Lundell T."/>
            <person name="Morin E."/>
            <person name="Murat C."/>
            <person name="Sun H."/>
            <person name="Tunlid A."/>
            <person name="Henrissat B."/>
            <person name="Grigoriev I.V."/>
            <person name="Hibbett D.S."/>
            <person name="Martin F."/>
            <person name="Nordberg H.P."/>
            <person name="Cantor M.N."/>
            <person name="Hua S.X."/>
        </authorList>
    </citation>
    <scope>NUCLEOTIDE SEQUENCE [LARGE SCALE GENOMIC DNA]</scope>
    <source>
        <strain evidence="17 18">441</strain>
    </source>
</reference>
<keyword evidence="18" id="KW-1185">Reference proteome</keyword>
<evidence type="ECO:0000256" key="9">
    <source>
        <dbReference type="ARBA" id="ARBA00023002"/>
    </source>
</evidence>
<keyword evidence="12" id="KW-0325">Glycoprotein</keyword>
<dbReference type="Gene3D" id="3.40.50.80">
    <property type="entry name" value="Nucleotide-binding domain of ferredoxin-NADP reductase (FNR) module"/>
    <property type="match status" value="1"/>
</dbReference>
<evidence type="ECO:0000313" key="18">
    <source>
        <dbReference type="Proteomes" id="UP000054018"/>
    </source>
</evidence>
<evidence type="ECO:0000256" key="8">
    <source>
        <dbReference type="ARBA" id="ARBA00022989"/>
    </source>
</evidence>
<feature type="domain" description="FAD-binding FR-type" evidence="16">
    <location>
        <begin position="333"/>
        <end position="456"/>
    </location>
</feature>
<dbReference type="GO" id="GO:0006826">
    <property type="term" value="P:iron ion transport"/>
    <property type="evidence" value="ECO:0007669"/>
    <property type="project" value="TreeGrafter"/>
</dbReference>
<feature type="transmembrane region" description="Helical" evidence="15">
    <location>
        <begin position="298"/>
        <end position="315"/>
    </location>
</feature>
<feature type="transmembrane region" description="Helical" evidence="15">
    <location>
        <begin position="200"/>
        <end position="220"/>
    </location>
</feature>
<feature type="transmembrane region" description="Helical" evidence="15">
    <location>
        <begin position="160"/>
        <end position="180"/>
    </location>
</feature>
<dbReference type="InterPro" id="IPR013121">
    <property type="entry name" value="Fe_red_NAD-bd_6"/>
</dbReference>
<feature type="region of interest" description="Disordered" evidence="14">
    <location>
        <begin position="66"/>
        <end position="109"/>
    </location>
</feature>
<dbReference type="InterPro" id="IPR013112">
    <property type="entry name" value="FAD-bd_8"/>
</dbReference>
<proteinExistence type="inferred from homology"/>
<dbReference type="SFLD" id="SFLDS00052">
    <property type="entry name" value="Ferric_Reductase_Domain"/>
    <property type="match status" value="1"/>
</dbReference>
<dbReference type="Pfam" id="PF01794">
    <property type="entry name" value="Ferric_reduct"/>
    <property type="match status" value="1"/>
</dbReference>
<evidence type="ECO:0000256" key="1">
    <source>
        <dbReference type="ARBA" id="ARBA00004651"/>
    </source>
</evidence>
<dbReference type="InterPro" id="IPR039261">
    <property type="entry name" value="FNR_nucleotide-bd"/>
</dbReference>
<feature type="transmembrane region" description="Helical" evidence="15">
    <location>
        <begin position="269"/>
        <end position="286"/>
    </location>
</feature>
<evidence type="ECO:0000256" key="12">
    <source>
        <dbReference type="ARBA" id="ARBA00023180"/>
    </source>
</evidence>
<dbReference type="GO" id="GO:0052851">
    <property type="term" value="F:ferric-chelate reductase (NADPH) activity"/>
    <property type="evidence" value="ECO:0007669"/>
    <property type="project" value="UniProtKB-EC"/>
</dbReference>
<evidence type="ECO:0000259" key="16">
    <source>
        <dbReference type="PROSITE" id="PS51384"/>
    </source>
</evidence>
<dbReference type="HOGENOM" id="CLU_017408_1_0_1"/>
<dbReference type="GO" id="GO:0006879">
    <property type="term" value="P:intracellular iron ion homeostasis"/>
    <property type="evidence" value="ECO:0007669"/>
    <property type="project" value="TreeGrafter"/>
</dbReference>
<evidence type="ECO:0000256" key="3">
    <source>
        <dbReference type="ARBA" id="ARBA00012668"/>
    </source>
</evidence>
<evidence type="ECO:0000256" key="15">
    <source>
        <dbReference type="SAM" id="Phobius"/>
    </source>
</evidence>
<dbReference type="AlphaFoldDB" id="A0A0C9ZJU7"/>
<dbReference type="CDD" id="cd06186">
    <property type="entry name" value="NOX_Duox_like_FAD_NADP"/>
    <property type="match status" value="1"/>
</dbReference>
<evidence type="ECO:0000313" key="17">
    <source>
        <dbReference type="EMBL" id="KIK26214.1"/>
    </source>
</evidence>
<dbReference type="SFLD" id="SFLDG01168">
    <property type="entry name" value="Ferric_reductase_subgroup_(FRE"/>
    <property type="match status" value="1"/>
</dbReference>
<dbReference type="InterPro" id="IPR017927">
    <property type="entry name" value="FAD-bd_FR_type"/>
</dbReference>
<comment type="catalytic activity">
    <reaction evidence="13">
        <text>2 a Fe(II)-siderophore + NADP(+) + H(+) = 2 a Fe(III)-siderophore + NADPH</text>
        <dbReference type="Rhea" id="RHEA:28795"/>
        <dbReference type="Rhea" id="RHEA-COMP:11342"/>
        <dbReference type="Rhea" id="RHEA-COMP:11344"/>
        <dbReference type="ChEBI" id="CHEBI:15378"/>
        <dbReference type="ChEBI" id="CHEBI:29033"/>
        <dbReference type="ChEBI" id="CHEBI:29034"/>
        <dbReference type="ChEBI" id="CHEBI:57783"/>
        <dbReference type="ChEBI" id="CHEBI:58349"/>
        <dbReference type="EC" id="1.16.1.9"/>
    </reaction>
</comment>
<dbReference type="InterPro" id="IPR051410">
    <property type="entry name" value="Ferric/Cupric_Reductase"/>
</dbReference>
<comment type="similarity">
    <text evidence="2">Belongs to the ferric reductase (FRE) family.</text>
</comment>
<keyword evidence="4" id="KW-0813">Transport</keyword>
<dbReference type="InterPro" id="IPR017938">
    <property type="entry name" value="Riboflavin_synthase-like_b-brl"/>
</dbReference>
<dbReference type="OrthoDB" id="17725at2759"/>
<evidence type="ECO:0000256" key="5">
    <source>
        <dbReference type="ARBA" id="ARBA00022475"/>
    </source>
</evidence>
<dbReference type="Pfam" id="PF08022">
    <property type="entry name" value="FAD_binding_8"/>
    <property type="match status" value="1"/>
</dbReference>
<feature type="transmembrane region" description="Helical" evidence="15">
    <location>
        <begin position="321"/>
        <end position="341"/>
    </location>
</feature>
<feature type="transmembrane region" description="Helical" evidence="15">
    <location>
        <begin position="20"/>
        <end position="42"/>
    </location>
</feature>
<evidence type="ECO:0000256" key="7">
    <source>
        <dbReference type="ARBA" id="ARBA00022982"/>
    </source>
</evidence>
<name>A0A0C9ZJU7_9AGAM</name>
<keyword evidence="5" id="KW-1003">Cell membrane</keyword>
<reference evidence="18" key="2">
    <citation type="submission" date="2015-01" db="EMBL/GenBank/DDBJ databases">
        <title>Evolutionary Origins and Diversification of the Mycorrhizal Mutualists.</title>
        <authorList>
            <consortium name="DOE Joint Genome Institute"/>
            <consortium name="Mycorrhizal Genomics Consortium"/>
            <person name="Kohler A."/>
            <person name="Kuo A."/>
            <person name="Nagy L.G."/>
            <person name="Floudas D."/>
            <person name="Copeland A."/>
            <person name="Barry K.W."/>
            <person name="Cichocki N."/>
            <person name="Veneault-Fourrey C."/>
            <person name="LaButti K."/>
            <person name="Lindquist E.A."/>
            <person name="Lipzen A."/>
            <person name="Lundell T."/>
            <person name="Morin E."/>
            <person name="Murat C."/>
            <person name="Riley R."/>
            <person name="Ohm R."/>
            <person name="Sun H."/>
            <person name="Tunlid A."/>
            <person name="Henrissat B."/>
            <person name="Grigoriev I.V."/>
            <person name="Hibbett D.S."/>
            <person name="Martin F."/>
        </authorList>
    </citation>
    <scope>NUCLEOTIDE SEQUENCE [LARGE SCALE GENOMIC DNA]</scope>
    <source>
        <strain evidence="18">441</strain>
    </source>
</reference>
<keyword evidence="9" id="KW-0560">Oxidoreductase</keyword>